<dbReference type="Pfam" id="PF24745">
    <property type="entry name" value="DUF7693"/>
    <property type="match status" value="1"/>
</dbReference>
<comment type="caution">
    <text evidence="2">The sequence shown here is derived from an EMBL/GenBank/DDBJ whole genome shotgun (WGS) entry which is preliminary data.</text>
</comment>
<evidence type="ECO:0000259" key="1">
    <source>
        <dbReference type="Pfam" id="PF24745"/>
    </source>
</evidence>
<name>A0A7W4LQV6_9GAMM</name>
<organism evidence="2 3">
    <name type="scientific">Aquipseudomonas ullengensis</name>
    <dbReference type="NCBI Taxonomy" id="2759166"/>
    <lineage>
        <taxon>Bacteria</taxon>
        <taxon>Pseudomonadati</taxon>
        <taxon>Pseudomonadota</taxon>
        <taxon>Gammaproteobacteria</taxon>
        <taxon>Pseudomonadales</taxon>
        <taxon>Pseudomonadaceae</taxon>
        <taxon>Aquipseudomonas</taxon>
    </lineage>
</organism>
<evidence type="ECO:0000313" key="3">
    <source>
        <dbReference type="Proteomes" id="UP000542720"/>
    </source>
</evidence>
<feature type="domain" description="DUF7693" evidence="1">
    <location>
        <begin position="10"/>
        <end position="102"/>
    </location>
</feature>
<proteinExistence type="predicted"/>
<reference evidence="2 3" key="1">
    <citation type="submission" date="2020-08" db="EMBL/GenBank/DDBJ databases">
        <authorList>
            <person name="Kim C.M."/>
        </authorList>
    </citation>
    <scope>NUCLEOTIDE SEQUENCE [LARGE SCALE GENOMIC DNA]</scope>
    <source>
        <strain evidence="2 3">UL070</strain>
    </source>
</reference>
<dbReference type="InterPro" id="IPR056110">
    <property type="entry name" value="DUF7693"/>
</dbReference>
<keyword evidence="3" id="KW-1185">Reference proteome</keyword>
<dbReference type="AlphaFoldDB" id="A0A7W4LQV6"/>
<dbReference type="RefSeq" id="WP_183091016.1">
    <property type="nucleotide sequence ID" value="NZ_JACJUD010000010.1"/>
</dbReference>
<dbReference type="Proteomes" id="UP000542720">
    <property type="component" value="Unassembled WGS sequence"/>
</dbReference>
<accession>A0A7W4LQV6</accession>
<sequence>MSRVNNPSPLSAREVYQLLRDVALGTRVLDTSCSQCHDGQIAVLIDGWRLTLCTDGTALGYCAECQAPDGRAAGADTWQRFGTDPVQLLSRWEHEQLERLLRTAVAGR</sequence>
<evidence type="ECO:0000313" key="2">
    <source>
        <dbReference type="EMBL" id="MBB2497482.1"/>
    </source>
</evidence>
<dbReference type="EMBL" id="JACJUD010000010">
    <property type="protein sequence ID" value="MBB2497482.1"/>
    <property type="molecule type" value="Genomic_DNA"/>
</dbReference>
<gene>
    <name evidence="2" type="ORF">H3H51_20870</name>
</gene>
<protein>
    <recommendedName>
        <fullName evidence="1">DUF7693 domain-containing protein</fullName>
    </recommendedName>
</protein>